<dbReference type="NCBIfam" id="TIGR01904">
    <property type="entry name" value="GSu_C4xC__C2xCH"/>
    <property type="match status" value="1"/>
</dbReference>
<dbReference type="SUPFAM" id="SSF48695">
    <property type="entry name" value="Multiheme cytochromes"/>
    <property type="match status" value="2"/>
</dbReference>
<dbReference type="AlphaFoldDB" id="A0A562VKK8"/>
<dbReference type="InterPro" id="IPR036280">
    <property type="entry name" value="Multihaem_cyt_sf"/>
</dbReference>
<comment type="caution">
    <text evidence="1">The sequence shown here is derived from an EMBL/GenBank/DDBJ whole genome shotgun (WGS) entry which is preliminary data.</text>
</comment>
<reference evidence="1 2" key="1">
    <citation type="submission" date="2019-07" db="EMBL/GenBank/DDBJ databases">
        <title>Genomic Encyclopedia of Archaeal and Bacterial Type Strains, Phase II (KMG-II): from individual species to whole genera.</title>
        <authorList>
            <person name="Goeker M."/>
        </authorList>
    </citation>
    <scope>NUCLEOTIDE SEQUENCE [LARGE SCALE GENOMIC DNA]</scope>
    <source>
        <strain evidence="1 2">ATCC BAA-1139</strain>
    </source>
</reference>
<dbReference type="OrthoDB" id="9810317at2"/>
<keyword evidence="2" id="KW-1185">Reference proteome</keyword>
<dbReference type="InterPro" id="IPR010176">
    <property type="entry name" value="C4xCH_C2xCH_motif_GEOSU"/>
</dbReference>
<dbReference type="EMBL" id="VLLN01000016">
    <property type="protein sequence ID" value="TWJ18410.1"/>
    <property type="molecule type" value="Genomic_DNA"/>
</dbReference>
<proteinExistence type="predicted"/>
<evidence type="ECO:0000313" key="1">
    <source>
        <dbReference type="EMBL" id="TWJ18410.1"/>
    </source>
</evidence>
<evidence type="ECO:0000313" key="2">
    <source>
        <dbReference type="Proteomes" id="UP000319449"/>
    </source>
</evidence>
<accession>A0A562VKK8</accession>
<dbReference type="Proteomes" id="UP000319449">
    <property type="component" value="Unassembled WGS sequence"/>
</dbReference>
<gene>
    <name evidence="1" type="ORF">JN12_02632</name>
</gene>
<dbReference type="RefSeq" id="WP_145023478.1">
    <property type="nucleotide sequence ID" value="NZ_VLLN01000016.1"/>
</dbReference>
<name>A0A562VKK8_9BACT</name>
<dbReference type="Gene3D" id="3.90.10.10">
    <property type="entry name" value="Cytochrome C3"/>
    <property type="match status" value="2"/>
</dbReference>
<dbReference type="Pfam" id="PF09698">
    <property type="entry name" value="GSu_C4xC__C2xCH"/>
    <property type="match status" value="1"/>
</dbReference>
<protein>
    <submittedName>
        <fullName evidence="1">Putative CxxxxCH...CXXCH cytochrome family protein</fullName>
    </submittedName>
</protein>
<organism evidence="1 2">
    <name type="scientific">Geobacter argillaceus</name>
    <dbReference type="NCBI Taxonomy" id="345631"/>
    <lineage>
        <taxon>Bacteria</taxon>
        <taxon>Pseudomonadati</taxon>
        <taxon>Thermodesulfobacteriota</taxon>
        <taxon>Desulfuromonadia</taxon>
        <taxon>Geobacterales</taxon>
        <taxon>Geobacteraceae</taxon>
        <taxon>Geobacter</taxon>
    </lineage>
</organism>
<sequence length="426" mass="44966">MSNASQYIKLFCIAAITIFCWGCGKGNDNAPAVAVSGTHPANWRTAHRKAYLTNPAQCKECHGADLMGGITKTGCSTGSCHANGHPPRQIAHAMPFLTGTVHGPVAKVDLAICNDCHGRQISTTAYRFDIPTSTMPNGCESTGCHNNGQQAVNLGHPKTWLKHDSAGNQANACSLCHGVTFQGDTGPACSTCHVNLAPGVIPVASQNCGSCHGNPPNGSAHPNMAGSHAKHTALPGVTCSACHLDAGSGTIFHYYSSRIVRAARVKFSAAYNAKTGVAALNADKTCANVKCHGGRNYLPVGTPVVWGSTFDSTSQNNCQACHEQGSAKQSPQYNSYYSGQHVKHLQLGLACTDCHDKTVLFRSSAPSHFSNLSSVTFNLDPSLTMKQYLNYTIPARTCAPSAPPPDNQFVFGCHPAPDITKFWGTP</sequence>